<dbReference type="AlphaFoldDB" id="A0AAQ1C128"/>
<evidence type="ECO:0000313" key="2">
    <source>
        <dbReference type="EMBL" id="RXD57716.1"/>
    </source>
</evidence>
<protein>
    <submittedName>
        <fullName evidence="2">Uncharacterized protein</fullName>
    </submittedName>
</protein>
<dbReference type="Proteomes" id="UP000289372">
    <property type="component" value="Unassembled WGS sequence"/>
</dbReference>
<evidence type="ECO:0000256" key="1">
    <source>
        <dbReference type="SAM" id="MobiDB-lite"/>
    </source>
</evidence>
<reference evidence="2 3" key="1">
    <citation type="submission" date="2018-02" db="EMBL/GenBank/DDBJ databases">
        <title>Characterization of Xanthomonas diversity in transplant houses and field plants.</title>
        <authorList>
            <person name="Abrahamian P."/>
            <person name="Timilsina S."/>
            <person name="Minsavage G.V."/>
            <person name="Goss E.M."/>
            <person name="Jones J.B."/>
            <person name="Vallad G.E."/>
        </authorList>
    </citation>
    <scope>NUCLEOTIDE SEQUENCE [LARGE SCALE GENOMIC DNA]</scope>
    <source>
        <strain evidence="2 3">GEV2132</strain>
    </source>
</reference>
<dbReference type="KEGG" id="xpe:BJD13_21430"/>
<gene>
    <name evidence="2" type="ORF">DB769_00240</name>
</gene>
<feature type="region of interest" description="Disordered" evidence="1">
    <location>
        <begin position="1"/>
        <end position="24"/>
    </location>
</feature>
<proteinExistence type="predicted"/>
<accession>A0AAQ1C128</accession>
<sequence>MIGKAAETRLAGTGPTNRQHSHPPALLCVHSDACAMSPIRSDVLFPNPDSRFHNPGLPA</sequence>
<dbReference type="EMBL" id="PUUL01000001">
    <property type="protein sequence ID" value="RXD57716.1"/>
    <property type="molecule type" value="Genomic_DNA"/>
</dbReference>
<name>A0AAQ1C128_XANPE</name>
<organism evidence="2 3">
    <name type="scientific">Xanthomonas perforans</name>
    <dbReference type="NCBI Taxonomy" id="442694"/>
    <lineage>
        <taxon>Bacteria</taxon>
        <taxon>Pseudomonadati</taxon>
        <taxon>Pseudomonadota</taxon>
        <taxon>Gammaproteobacteria</taxon>
        <taxon>Lysobacterales</taxon>
        <taxon>Lysobacteraceae</taxon>
        <taxon>Xanthomonas</taxon>
    </lineage>
</organism>
<comment type="caution">
    <text evidence="2">The sequence shown here is derived from an EMBL/GenBank/DDBJ whole genome shotgun (WGS) entry which is preliminary data.</text>
</comment>
<evidence type="ECO:0000313" key="3">
    <source>
        <dbReference type="Proteomes" id="UP000289372"/>
    </source>
</evidence>